<evidence type="ECO:0000313" key="2">
    <source>
        <dbReference type="Proteomes" id="UP001241758"/>
    </source>
</evidence>
<evidence type="ECO:0000313" key="1">
    <source>
        <dbReference type="EMBL" id="MDI6099933.1"/>
    </source>
</evidence>
<gene>
    <name evidence="1" type="ORF">QLQ12_15135</name>
</gene>
<accession>A0ABT6WJP3</accession>
<sequence length="122" mass="13160">MRRSDREIGGASLYEPVSSYLHRTVAPRVFGFAPGPEGRTTLAAAATLTDMAGWMAHESGQDSLAVRHFTMASAMARGSDRALAAHIFGSLAHLALRLGTRTWPPGTSNAARWRQPRRTPAC</sequence>
<organism evidence="1 2">
    <name type="scientific">Actinoplanes sandaracinus</name>
    <dbReference type="NCBI Taxonomy" id="3045177"/>
    <lineage>
        <taxon>Bacteria</taxon>
        <taxon>Bacillati</taxon>
        <taxon>Actinomycetota</taxon>
        <taxon>Actinomycetes</taxon>
        <taxon>Micromonosporales</taxon>
        <taxon>Micromonosporaceae</taxon>
        <taxon>Actinoplanes</taxon>
    </lineage>
</organism>
<comment type="caution">
    <text evidence="1">The sequence shown here is derived from an EMBL/GenBank/DDBJ whole genome shotgun (WGS) entry which is preliminary data.</text>
</comment>
<dbReference type="RefSeq" id="WP_282760425.1">
    <property type="nucleotide sequence ID" value="NZ_JASCTH010000009.1"/>
</dbReference>
<reference evidence="1 2" key="1">
    <citation type="submission" date="2023-05" db="EMBL/GenBank/DDBJ databases">
        <title>Actinoplanes sp. NEAU-A12 genome sequencing.</title>
        <authorList>
            <person name="Wang Z.-S."/>
        </authorList>
    </citation>
    <scope>NUCLEOTIDE SEQUENCE [LARGE SCALE GENOMIC DNA]</scope>
    <source>
        <strain evidence="1 2">NEAU-A12</strain>
    </source>
</reference>
<dbReference type="EMBL" id="JASCTH010000009">
    <property type="protein sequence ID" value="MDI6099933.1"/>
    <property type="molecule type" value="Genomic_DNA"/>
</dbReference>
<proteinExistence type="predicted"/>
<keyword evidence="2" id="KW-1185">Reference proteome</keyword>
<dbReference type="Proteomes" id="UP001241758">
    <property type="component" value="Unassembled WGS sequence"/>
</dbReference>
<protein>
    <submittedName>
        <fullName evidence="1">Uncharacterized protein</fullName>
    </submittedName>
</protein>
<name>A0ABT6WJP3_9ACTN</name>